<keyword evidence="3" id="KW-1185">Reference proteome</keyword>
<evidence type="ECO:0000313" key="3">
    <source>
        <dbReference type="Proteomes" id="UP000450917"/>
    </source>
</evidence>
<evidence type="ECO:0000313" key="2">
    <source>
        <dbReference type="EMBL" id="MUG71615.1"/>
    </source>
</evidence>
<dbReference type="EMBL" id="WNZX01000010">
    <property type="protein sequence ID" value="MUG71615.1"/>
    <property type="molecule type" value="Genomic_DNA"/>
</dbReference>
<protein>
    <submittedName>
        <fullName evidence="2">Uncharacterized protein</fullName>
    </submittedName>
</protein>
<dbReference type="AlphaFoldDB" id="A0A7X2ZC93"/>
<keyword evidence="1" id="KW-0812">Transmembrane</keyword>
<gene>
    <name evidence="2" type="ORF">GNP93_13140</name>
</gene>
<reference evidence="2 3" key="1">
    <citation type="submission" date="2019-11" db="EMBL/GenBank/DDBJ databases">
        <title>Draft genome sequences of five Paenibacillus species of dairy origin.</title>
        <authorList>
            <person name="Olajide A.M."/>
            <person name="Chen S."/>
            <person name="Lapointe G."/>
        </authorList>
    </citation>
    <scope>NUCLEOTIDE SEQUENCE [LARGE SCALE GENOMIC DNA]</scope>
    <source>
        <strain evidence="2 3">2CS3</strain>
    </source>
</reference>
<evidence type="ECO:0000256" key="1">
    <source>
        <dbReference type="SAM" id="Phobius"/>
    </source>
</evidence>
<keyword evidence="1" id="KW-0472">Membrane</keyword>
<dbReference type="RefSeq" id="WP_054795193.1">
    <property type="nucleotide sequence ID" value="NZ_JARTHJ010000087.1"/>
</dbReference>
<proteinExistence type="predicted"/>
<keyword evidence="1" id="KW-1133">Transmembrane helix</keyword>
<comment type="caution">
    <text evidence="2">The sequence shown here is derived from an EMBL/GenBank/DDBJ whole genome shotgun (WGS) entry which is preliminary data.</text>
</comment>
<feature type="transmembrane region" description="Helical" evidence="1">
    <location>
        <begin position="6"/>
        <end position="24"/>
    </location>
</feature>
<dbReference type="Proteomes" id="UP000450917">
    <property type="component" value="Unassembled WGS sequence"/>
</dbReference>
<organism evidence="2 3">
    <name type="scientific">Paenibacillus validus</name>
    <dbReference type="NCBI Taxonomy" id="44253"/>
    <lineage>
        <taxon>Bacteria</taxon>
        <taxon>Bacillati</taxon>
        <taxon>Bacillota</taxon>
        <taxon>Bacilli</taxon>
        <taxon>Bacillales</taxon>
        <taxon>Paenibacillaceae</taxon>
        <taxon>Paenibacillus</taxon>
    </lineage>
</organism>
<accession>A0A7X2ZC93</accession>
<sequence>MQSGDGFIVILLIVVLIFWLYKYLRGKMRETVEQVPPLEWLTEEAVPEDEATLLLGEYGYRVLSGKRRVPVYILVNDSESLQSRLFIDYMAERDGEYYAVKLAKDRKPLEKTGSAVRDRLFVYQLLDAQTAGVLYVHLQDKLIDCYRFSLTEPDEEEL</sequence>
<name>A0A7X2ZC93_9BACL</name>